<dbReference type="Pfam" id="PF12724">
    <property type="entry name" value="Flavodoxin_5"/>
    <property type="match status" value="1"/>
</dbReference>
<dbReference type="SUPFAM" id="SSF52218">
    <property type="entry name" value="Flavoproteins"/>
    <property type="match status" value="1"/>
</dbReference>
<gene>
    <name evidence="2" type="ORF">INP51_01225</name>
</gene>
<dbReference type="InterPro" id="IPR001226">
    <property type="entry name" value="Flavodoxin_CS"/>
</dbReference>
<organism evidence="2 3">
    <name type="scientific">Blautia liquoris</name>
    <dbReference type="NCBI Taxonomy" id="2779518"/>
    <lineage>
        <taxon>Bacteria</taxon>
        <taxon>Bacillati</taxon>
        <taxon>Bacillota</taxon>
        <taxon>Clostridia</taxon>
        <taxon>Lachnospirales</taxon>
        <taxon>Lachnospiraceae</taxon>
        <taxon>Blautia</taxon>
    </lineage>
</organism>
<sequence length="141" mass="14937">MNKVVYVSRSGNTKKVAGAVAKGASAKAVSVEEANLSKPVNILFVGGSIYAGKIDGKLRDFLSALRKDQVKIVAVFGTAASKKSALPEVKAILEPKGILVSDDAFQCKGKFMMVGSGHPNVEDLKQAEAFAKRICEDNSHE</sequence>
<evidence type="ECO:0000259" key="1">
    <source>
        <dbReference type="Pfam" id="PF12724"/>
    </source>
</evidence>
<keyword evidence="3" id="KW-1185">Reference proteome</keyword>
<proteinExistence type="predicted"/>
<dbReference type="Proteomes" id="UP000593601">
    <property type="component" value="Chromosome"/>
</dbReference>
<dbReference type="GO" id="GO:0010181">
    <property type="term" value="F:FMN binding"/>
    <property type="evidence" value="ECO:0007669"/>
    <property type="project" value="InterPro"/>
</dbReference>
<name>A0A7M2RHB0_9FIRM</name>
<dbReference type="KEGG" id="bliq:INP51_01225"/>
<reference evidence="2 3" key="1">
    <citation type="submission" date="2020-10" db="EMBL/GenBank/DDBJ databases">
        <title>Blautia liquoris sp.nov., isolated from the mud in a fermentation cellar used for the production of Chinese strong-flavoured liquor.</title>
        <authorList>
            <person name="Lu L."/>
        </authorList>
    </citation>
    <scope>NUCLEOTIDE SEQUENCE [LARGE SCALE GENOMIC DNA]</scope>
    <source>
        <strain evidence="2 3">LZLJ-3</strain>
    </source>
</reference>
<evidence type="ECO:0000313" key="2">
    <source>
        <dbReference type="EMBL" id="QOV19629.1"/>
    </source>
</evidence>
<dbReference type="PROSITE" id="PS00201">
    <property type="entry name" value="FLAVODOXIN"/>
    <property type="match status" value="1"/>
</dbReference>
<accession>A0A7M2RHB0</accession>
<dbReference type="InterPro" id="IPR026816">
    <property type="entry name" value="Flavodoxin_dom"/>
</dbReference>
<dbReference type="RefSeq" id="WP_193735949.1">
    <property type="nucleotide sequence ID" value="NZ_CP063304.1"/>
</dbReference>
<dbReference type="InterPro" id="IPR029039">
    <property type="entry name" value="Flavoprotein-like_sf"/>
</dbReference>
<dbReference type="EMBL" id="CP063304">
    <property type="protein sequence ID" value="QOV19629.1"/>
    <property type="molecule type" value="Genomic_DNA"/>
</dbReference>
<evidence type="ECO:0000313" key="3">
    <source>
        <dbReference type="Proteomes" id="UP000593601"/>
    </source>
</evidence>
<dbReference type="Gene3D" id="3.40.50.360">
    <property type="match status" value="1"/>
</dbReference>
<protein>
    <submittedName>
        <fullName evidence="2">Flavodoxin</fullName>
    </submittedName>
</protein>
<dbReference type="AlphaFoldDB" id="A0A7M2RHB0"/>
<feature type="domain" description="Flavodoxin" evidence="1">
    <location>
        <begin position="4"/>
        <end position="91"/>
    </location>
</feature>
<dbReference type="GO" id="GO:0009055">
    <property type="term" value="F:electron transfer activity"/>
    <property type="evidence" value="ECO:0007669"/>
    <property type="project" value="InterPro"/>
</dbReference>